<dbReference type="AlphaFoldDB" id="A0A0C9W4V3"/>
<keyword evidence="2" id="KW-1185">Reference proteome</keyword>
<protein>
    <submittedName>
        <fullName evidence="1">Uncharacterized protein</fullName>
    </submittedName>
</protein>
<reference evidence="1 2" key="1">
    <citation type="submission" date="2014-04" db="EMBL/GenBank/DDBJ databases">
        <title>Evolutionary Origins and Diversification of the Mycorrhizal Mutualists.</title>
        <authorList>
            <consortium name="DOE Joint Genome Institute"/>
            <consortium name="Mycorrhizal Genomics Consortium"/>
            <person name="Kohler A."/>
            <person name="Kuo A."/>
            <person name="Nagy L.G."/>
            <person name="Floudas D."/>
            <person name="Copeland A."/>
            <person name="Barry K.W."/>
            <person name="Cichocki N."/>
            <person name="Veneault-Fourrey C."/>
            <person name="LaButti K."/>
            <person name="Lindquist E.A."/>
            <person name="Lipzen A."/>
            <person name="Lundell T."/>
            <person name="Morin E."/>
            <person name="Murat C."/>
            <person name="Riley R."/>
            <person name="Ohm R."/>
            <person name="Sun H."/>
            <person name="Tunlid A."/>
            <person name="Henrissat B."/>
            <person name="Grigoriev I.V."/>
            <person name="Hibbett D.S."/>
            <person name="Martin F."/>
        </authorList>
    </citation>
    <scope>NUCLEOTIDE SEQUENCE [LARGE SCALE GENOMIC DNA]</scope>
    <source>
        <strain evidence="1 2">MD-312</strain>
    </source>
</reference>
<organism evidence="1 2">
    <name type="scientific">Hydnomerulius pinastri MD-312</name>
    <dbReference type="NCBI Taxonomy" id="994086"/>
    <lineage>
        <taxon>Eukaryota</taxon>
        <taxon>Fungi</taxon>
        <taxon>Dikarya</taxon>
        <taxon>Basidiomycota</taxon>
        <taxon>Agaricomycotina</taxon>
        <taxon>Agaricomycetes</taxon>
        <taxon>Agaricomycetidae</taxon>
        <taxon>Boletales</taxon>
        <taxon>Boletales incertae sedis</taxon>
        <taxon>Leucogyrophana</taxon>
    </lineage>
</organism>
<sequence>AIVCVAATTLAGAVVYVATKESQRQEGPDSVFRTAEQVPTHMQGGESDAKYSGTDVLKMMHERSGK</sequence>
<dbReference type="Proteomes" id="UP000053820">
    <property type="component" value="Unassembled WGS sequence"/>
</dbReference>
<proteinExistence type="predicted"/>
<accession>A0A0C9W4V3</accession>
<evidence type="ECO:0000313" key="2">
    <source>
        <dbReference type="Proteomes" id="UP000053820"/>
    </source>
</evidence>
<dbReference type="OrthoDB" id="2640605at2759"/>
<feature type="non-terminal residue" evidence="1">
    <location>
        <position position="1"/>
    </location>
</feature>
<dbReference type="EMBL" id="KN839861">
    <property type="protein sequence ID" value="KIJ61558.1"/>
    <property type="molecule type" value="Genomic_DNA"/>
</dbReference>
<evidence type="ECO:0000313" key="1">
    <source>
        <dbReference type="EMBL" id="KIJ61558.1"/>
    </source>
</evidence>
<gene>
    <name evidence="1" type="ORF">HYDPIDRAFT_96261</name>
</gene>
<name>A0A0C9W4V3_9AGAM</name>
<dbReference type="HOGENOM" id="CLU_188545_1_0_1"/>